<evidence type="ECO:0000313" key="1">
    <source>
        <dbReference type="EMBL" id="GFJ91696.1"/>
    </source>
</evidence>
<reference evidence="1 2" key="2">
    <citation type="submission" date="2020-03" db="EMBL/GenBank/DDBJ databases">
        <authorList>
            <person name="Ichikawa N."/>
            <person name="Kimura A."/>
            <person name="Kitahashi Y."/>
            <person name="Uohara A."/>
        </authorList>
    </citation>
    <scope>NUCLEOTIDE SEQUENCE [LARGE SCALE GENOMIC DNA]</scope>
    <source>
        <strain evidence="1 2">NBRC 108638</strain>
    </source>
</reference>
<comment type="caution">
    <text evidence="1">The sequence shown here is derived from an EMBL/GenBank/DDBJ whole genome shotgun (WGS) entry which is preliminary data.</text>
</comment>
<dbReference type="Proteomes" id="UP000482960">
    <property type="component" value="Unassembled WGS sequence"/>
</dbReference>
<protein>
    <submittedName>
        <fullName evidence="1">Uncharacterized protein</fullName>
    </submittedName>
</protein>
<evidence type="ECO:0000313" key="2">
    <source>
        <dbReference type="Proteomes" id="UP000482960"/>
    </source>
</evidence>
<sequence>MVPDRRPSRPLGTKGDVLRDELRQLGPNNPKWHALYDRLAQAGELMGDPAWWAAEVATYRIPP</sequence>
<name>A0A6V8LCA9_9ACTN</name>
<organism evidence="1 2">
    <name type="scientific">Phytohabitans rumicis</name>
    <dbReference type="NCBI Taxonomy" id="1076125"/>
    <lineage>
        <taxon>Bacteria</taxon>
        <taxon>Bacillati</taxon>
        <taxon>Actinomycetota</taxon>
        <taxon>Actinomycetes</taxon>
        <taxon>Micromonosporales</taxon>
        <taxon>Micromonosporaceae</taxon>
    </lineage>
</organism>
<reference evidence="1 2" key="1">
    <citation type="submission" date="2020-03" db="EMBL/GenBank/DDBJ databases">
        <title>Whole genome shotgun sequence of Phytohabitans rumicis NBRC 108638.</title>
        <authorList>
            <person name="Komaki H."/>
            <person name="Tamura T."/>
        </authorList>
    </citation>
    <scope>NUCLEOTIDE SEQUENCE [LARGE SCALE GENOMIC DNA]</scope>
    <source>
        <strain evidence="1 2">NBRC 108638</strain>
    </source>
</reference>
<keyword evidence="2" id="KW-1185">Reference proteome</keyword>
<gene>
    <name evidence="1" type="ORF">Prum_053380</name>
</gene>
<dbReference type="AlphaFoldDB" id="A0A6V8LCA9"/>
<dbReference type="EMBL" id="BLPG01000001">
    <property type="protein sequence ID" value="GFJ91696.1"/>
    <property type="molecule type" value="Genomic_DNA"/>
</dbReference>
<accession>A0A6V8LCA9</accession>
<proteinExistence type="predicted"/>